<dbReference type="Pfam" id="PF01757">
    <property type="entry name" value="Acyl_transf_3"/>
    <property type="match status" value="1"/>
</dbReference>
<dbReference type="Proteomes" id="UP000279959">
    <property type="component" value="Chromosome"/>
</dbReference>
<dbReference type="EMBL" id="AP018664">
    <property type="protein sequence ID" value="BBD98567.1"/>
    <property type="molecule type" value="Genomic_DNA"/>
</dbReference>
<dbReference type="GO" id="GO:0016747">
    <property type="term" value="F:acyltransferase activity, transferring groups other than amino-acyl groups"/>
    <property type="evidence" value="ECO:0007669"/>
    <property type="project" value="InterPro"/>
</dbReference>
<proteinExistence type="predicted"/>
<dbReference type="RefSeq" id="WP_162849060.1">
    <property type="nucleotide sequence ID" value="NZ_AP018664.1"/>
</dbReference>
<accession>A0A494W7L8</accession>
<reference evidence="3 4" key="1">
    <citation type="submission" date="2018-05" db="EMBL/GenBank/DDBJ databases">
        <title>Complete Genome Sequence of the Nonylphenol-Degrading Bacterium Sphingobium amiense DSM 16289T.</title>
        <authorList>
            <person name="Ootsuka M."/>
            <person name="Nishizawa T."/>
            <person name="Ohta H."/>
        </authorList>
    </citation>
    <scope>NUCLEOTIDE SEQUENCE [LARGE SCALE GENOMIC DNA]</scope>
    <source>
        <strain evidence="3 4">DSM 16289</strain>
    </source>
</reference>
<dbReference type="AlphaFoldDB" id="A0A494W7L8"/>
<keyword evidence="1" id="KW-1133">Transmembrane helix</keyword>
<feature type="transmembrane region" description="Helical" evidence="1">
    <location>
        <begin position="59"/>
        <end position="81"/>
    </location>
</feature>
<evidence type="ECO:0000313" key="3">
    <source>
        <dbReference type="EMBL" id="BBD98567.1"/>
    </source>
</evidence>
<sequence>MTQDENSARPSPFHRLEWIDVARGLAIILIIVHHSRDYALVLAPPLPSDLIRWAYFDPLLVHIRLPLFFTISGMVSFGFSARPAKRIRLRRVASLTAVYGVTSRFVRQTTI</sequence>
<protein>
    <recommendedName>
        <fullName evidence="2">Acyltransferase 3 domain-containing protein</fullName>
    </recommendedName>
</protein>
<keyword evidence="1" id="KW-0812">Transmembrane</keyword>
<evidence type="ECO:0000259" key="2">
    <source>
        <dbReference type="Pfam" id="PF01757"/>
    </source>
</evidence>
<feature type="domain" description="Acyltransferase 3" evidence="2">
    <location>
        <begin position="17"/>
        <end position="102"/>
    </location>
</feature>
<keyword evidence="4" id="KW-1185">Reference proteome</keyword>
<organism evidence="3 4">
    <name type="scientific">Sphingobium amiense</name>
    <dbReference type="NCBI Taxonomy" id="135719"/>
    <lineage>
        <taxon>Bacteria</taxon>
        <taxon>Pseudomonadati</taxon>
        <taxon>Pseudomonadota</taxon>
        <taxon>Alphaproteobacteria</taxon>
        <taxon>Sphingomonadales</taxon>
        <taxon>Sphingomonadaceae</taxon>
        <taxon>Sphingobium</taxon>
    </lineage>
</organism>
<dbReference type="KEGG" id="sami:SAMIE_1020680"/>
<evidence type="ECO:0000313" key="4">
    <source>
        <dbReference type="Proteomes" id="UP000279959"/>
    </source>
</evidence>
<keyword evidence="1" id="KW-0472">Membrane</keyword>
<evidence type="ECO:0000256" key="1">
    <source>
        <dbReference type="SAM" id="Phobius"/>
    </source>
</evidence>
<name>A0A494W7L8_9SPHN</name>
<gene>
    <name evidence="3" type="ORF">SAMIE_1020680</name>
</gene>
<dbReference type="InterPro" id="IPR002656">
    <property type="entry name" value="Acyl_transf_3_dom"/>
</dbReference>